<evidence type="ECO:0000313" key="2">
    <source>
        <dbReference type="Proteomes" id="UP001210678"/>
    </source>
</evidence>
<proteinExistence type="predicted"/>
<sequence length="42" mass="4841">MTNNTAPQLPEFEIKDYSNIPQRKKFYPASEKAVSIVCYCKS</sequence>
<accession>A0ABT4YWN9</accession>
<protein>
    <submittedName>
        <fullName evidence="1">Uncharacterized protein</fullName>
    </submittedName>
</protein>
<evidence type="ECO:0000313" key="1">
    <source>
        <dbReference type="EMBL" id="MDB1125997.1"/>
    </source>
</evidence>
<dbReference type="Proteomes" id="UP001210678">
    <property type="component" value="Unassembled WGS sequence"/>
</dbReference>
<gene>
    <name evidence="1" type="ORF">PGX00_20965</name>
</gene>
<comment type="caution">
    <text evidence="1">The sequence shown here is derived from an EMBL/GenBank/DDBJ whole genome shotgun (WGS) entry which is preliminary data.</text>
</comment>
<keyword evidence="2" id="KW-1185">Reference proteome</keyword>
<name>A0ABT4YWN9_9VIBR</name>
<dbReference type="RefSeq" id="WP_272140221.1">
    <property type="nucleotide sequence ID" value="NZ_JAQLOI010000003.1"/>
</dbReference>
<reference evidence="1 2" key="1">
    <citation type="submission" date="2023-01" db="EMBL/GenBank/DDBJ databases">
        <title>Vibrio sp. KJ40-1 sp.nov, isolated from marine algae.</title>
        <authorList>
            <person name="Butt M."/>
            <person name="Kim J.M.J."/>
            <person name="Jeon C.O.C."/>
        </authorList>
    </citation>
    <scope>NUCLEOTIDE SEQUENCE [LARGE SCALE GENOMIC DNA]</scope>
    <source>
        <strain evidence="1 2">KJ40-1</strain>
    </source>
</reference>
<dbReference type="EMBL" id="JAQLOI010000003">
    <property type="protein sequence ID" value="MDB1125997.1"/>
    <property type="molecule type" value="Genomic_DNA"/>
</dbReference>
<organism evidence="1 2">
    <name type="scientific">Vibrio algarum</name>
    <dbReference type="NCBI Taxonomy" id="3020714"/>
    <lineage>
        <taxon>Bacteria</taxon>
        <taxon>Pseudomonadati</taxon>
        <taxon>Pseudomonadota</taxon>
        <taxon>Gammaproteobacteria</taxon>
        <taxon>Vibrionales</taxon>
        <taxon>Vibrionaceae</taxon>
        <taxon>Vibrio</taxon>
    </lineage>
</organism>